<keyword evidence="3" id="KW-1185">Reference proteome</keyword>
<comment type="caution">
    <text evidence="2">The sequence shown here is derived from an EMBL/GenBank/DDBJ whole genome shotgun (WGS) entry which is preliminary data.</text>
</comment>
<dbReference type="SUPFAM" id="SSF53067">
    <property type="entry name" value="Actin-like ATPase domain"/>
    <property type="match status" value="2"/>
</dbReference>
<dbReference type="EMBL" id="JAHFXS010009264">
    <property type="protein sequence ID" value="KAG9916753.1"/>
    <property type="molecule type" value="Genomic_DNA"/>
</dbReference>
<name>A0A9P8JEM2_AURME</name>
<organism evidence="2 3">
    <name type="scientific">Aureobasidium melanogenum</name>
    <name type="common">Aureobasidium pullulans var. melanogenum</name>
    <dbReference type="NCBI Taxonomy" id="46634"/>
    <lineage>
        <taxon>Eukaryota</taxon>
        <taxon>Fungi</taxon>
        <taxon>Dikarya</taxon>
        <taxon>Ascomycota</taxon>
        <taxon>Pezizomycotina</taxon>
        <taxon>Dothideomycetes</taxon>
        <taxon>Dothideomycetidae</taxon>
        <taxon>Dothideales</taxon>
        <taxon>Saccotheciaceae</taxon>
        <taxon>Aureobasidium</taxon>
    </lineage>
</organism>
<proteinExistence type="predicted"/>
<dbReference type="Pfam" id="PF00022">
    <property type="entry name" value="Actin"/>
    <property type="match status" value="1"/>
</dbReference>
<accession>A0A9P8JEM2</accession>
<dbReference type="Gene3D" id="3.30.420.40">
    <property type="match status" value="2"/>
</dbReference>
<keyword evidence="1" id="KW-0175">Coiled coil</keyword>
<sequence length="250" mass="28490">SNIINNWDVLEGALDYLFIKLGIDGSKGHVDRPVVMTEPLANLQYSKRTVSEILFELYGVPAAAYGIDSLFSYAYNGGRTGLVVSSAYTSTHLVPVVDSKPLFAQATRLDWGRSQCAEYLNKLLRAKYPALPGKINDTQIEDLVRQHCYVSQDYNGEMARYLDWTGLEDRDVVVQLPFTEKEVIQKTEEELARAAEKRKESGRRLQEQAAKMRLEKLIRKEQELEYYKDLQQKLATATKKDARTMLEAED</sequence>
<feature type="non-terminal residue" evidence="2">
    <location>
        <position position="1"/>
    </location>
</feature>
<evidence type="ECO:0000256" key="1">
    <source>
        <dbReference type="SAM" id="Coils"/>
    </source>
</evidence>
<dbReference type="AlphaFoldDB" id="A0A9P8JEM2"/>
<dbReference type="Proteomes" id="UP000729357">
    <property type="component" value="Unassembled WGS sequence"/>
</dbReference>
<dbReference type="PANTHER" id="PTHR11937">
    <property type="entry name" value="ACTIN"/>
    <property type="match status" value="1"/>
</dbReference>
<dbReference type="InterPro" id="IPR004000">
    <property type="entry name" value="Actin"/>
</dbReference>
<gene>
    <name evidence="2" type="ORF">KCU98_g22863</name>
</gene>
<dbReference type="InterPro" id="IPR043129">
    <property type="entry name" value="ATPase_NBD"/>
</dbReference>
<dbReference type="Gene3D" id="3.90.640.10">
    <property type="entry name" value="Actin, Chain A, domain 4"/>
    <property type="match status" value="1"/>
</dbReference>
<feature type="coiled-coil region" evidence="1">
    <location>
        <begin position="184"/>
        <end position="240"/>
    </location>
</feature>
<evidence type="ECO:0000313" key="2">
    <source>
        <dbReference type="EMBL" id="KAG9916753.1"/>
    </source>
</evidence>
<evidence type="ECO:0000313" key="3">
    <source>
        <dbReference type="Proteomes" id="UP000729357"/>
    </source>
</evidence>
<protein>
    <submittedName>
        <fullName evidence="2">Actin-like ATPase domain-containing protein</fullName>
    </submittedName>
</protein>
<feature type="non-terminal residue" evidence="2">
    <location>
        <position position="250"/>
    </location>
</feature>
<reference evidence="2" key="1">
    <citation type="journal article" date="2021" name="J Fungi (Basel)">
        <title>Virulence traits and population genomics of the black yeast Aureobasidium melanogenum.</title>
        <authorList>
            <person name="Cernosa A."/>
            <person name="Sun X."/>
            <person name="Gostincar C."/>
            <person name="Fang C."/>
            <person name="Gunde-Cimerman N."/>
            <person name="Song Z."/>
        </authorList>
    </citation>
    <scope>NUCLEOTIDE SEQUENCE</scope>
    <source>
        <strain evidence="2">EXF-9298</strain>
    </source>
</reference>
<reference evidence="2" key="2">
    <citation type="submission" date="2021-08" db="EMBL/GenBank/DDBJ databases">
        <authorList>
            <person name="Gostincar C."/>
            <person name="Sun X."/>
            <person name="Song Z."/>
            <person name="Gunde-Cimerman N."/>
        </authorList>
    </citation>
    <scope>NUCLEOTIDE SEQUENCE</scope>
    <source>
        <strain evidence="2">EXF-9298</strain>
    </source>
</reference>